<evidence type="ECO:0000313" key="3">
    <source>
        <dbReference type="Proteomes" id="UP000238430"/>
    </source>
</evidence>
<reference evidence="2 3" key="1">
    <citation type="submission" date="2018-03" db="EMBL/GenBank/DDBJ databases">
        <title>Mesoflavibacter sp. HG37 and Mesoflavibacter sp. HG96 sp.nov., two marine bacteria isolated from seawater of Western Pacific Ocean.</title>
        <authorList>
            <person name="Cheng H."/>
            <person name="Wu Y.-H."/>
            <person name="Guo L.-L."/>
            <person name="Xu X.-W."/>
        </authorList>
    </citation>
    <scope>NUCLEOTIDE SEQUENCE [LARGE SCALE GENOMIC DNA]</scope>
    <source>
        <strain evidence="2 3">KCTC 42117</strain>
    </source>
</reference>
<proteinExistence type="predicted"/>
<evidence type="ECO:0000313" key="2">
    <source>
        <dbReference type="EMBL" id="PSG91043.1"/>
    </source>
</evidence>
<dbReference type="Proteomes" id="UP000238430">
    <property type="component" value="Unassembled WGS sequence"/>
</dbReference>
<accession>A0A2T1NF32</accession>
<protein>
    <recommendedName>
        <fullName evidence="4">Lipocalin-like domain-containing protein</fullName>
    </recommendedName>
</protein>
<organism evidence="2 3">
    <name type="scientific">Mesoflavibacter zeaxanthinifaciens subsp. sabulilitoris</name>
    <dbReference type="NCBI Taxonomy" id="1520893"/>
    <lineage>
        <taxon>Bacteria</taxon>
        <taxon>Pseudomonadati</taxon>
        <taxon>Bacteroidota</taxon>
        <taxon>Flavobacteriia</taxon>
        <taxon>Flavobacteriales</taxon>
        <taxon>Flavobacteriaceae</taxon>
        <taxon>Mesoflavibacter</taxon>
    </lineage>
</organism>
<evidence type="ECO:0008006" key="4">
    <source>
        <dbReference type="Google" id="ProtNLM"/>
    </source>
</evidence>
<sequence>MYFNRLLLVLLCFTLWSCSNDDDNTTTDNNILIGKWLRSDYDNTYEHSIHFEDNDFGYTADKHTTAEGIVSTAISFDWSVSNNKITLVFDSHTIISNYSFTENGNLIINDLSTLEFIKQ</sequence>
<feature type="signal peptide" evidence="1">
    <location>
        <begin position="1"/>
        <end position="21"/>
    </location>
</feature>
<keyword evidence="3" id="KW-1185">Reference proteome</keyword>
<keyword evidence="1" id="KW-0732">Signal</keyword>
<dbReference type="AlphaFoldDB" id="A0A2T1NF32"/>
<evidence type="ECO:0000256" key="1">
    <source>
        <dbReference type="SAM" id="SignalP"/>
    </source>
</evidence>
<dbReference type="EMBL" id="PXOT01000022">
    <property type="protein sequence ID" value="PSG91043.1"/>
    <property type="molecule type" value="Genomic_DNA"/>
</dbReference>
<comment type="caution">
    <text evidence="2">The sequence shown here is derived from an EMBL/GenBank/DDBJ whole genome shotgun (WGS) entry which is preliminary data.</text>
</comment>
<gene>
    <name evidence="2" type="ORF">C7H61_07260</name>
</gene>
<feature type="chain" id="PRO_5015418801" description="Lipocalin-like domain-containing protein" evidence="1">
    <location>
        <begin position="22"/>
        <end position="119"/>
    </location>
</feature>
<name>A0A2T1NF32_9FLAO</name>